<dbReference type="PROSITE" id="PS51257">
    <property type="entry name" value="PROKAR_LIPOPROTEIN"/>
    <property type="match status" value="1"/>
</dbReference>
<feature type="compositionally biased region" description="Basic and acidic residues" evidence="1">
    <location>
        <begin position="426"/>
        <end position="436"/>
    </location>
</feature>
<dbReference type="EMBL" id="MF415410">
    <property type="protein sequence ID" value="ASW27243.1"/>
    <property type="molecule type" value="Genomic_DNA"/>
</dbReference>
<sequence>MSKSFLVRVMQEFAGGGHSIFAPSASAMWTACGGSLLANLFEEDECSYEAAEGTVAHGIAEQWLKTDIRPTHLIGTTQVIEEKGVRHEIVVTHSMIDYVQDYVDWCRFEEGMMLTEIRVWFTDLMPPANADELEEDPDAEVVPFLPQGGTADNIIIRDRVLIVTDLKYGTGVQVFAEGNPQALLYAYGAYRAFSDEYEFDRVIIRIAQPRLEHFDVWEVTVDELLDFAEFIRERAAAAWSLKAKRKATLKGCRWCRAAHNCAAVAYMMECAVGADLEFLDTEFGDYEMSQLRSALAEEYKMRKAKFGDLSVAEMAKILPYRKVIENWFARLDLELERAAKDGKAVPGHKLVESRSNRAHTNVEKAKELYDFLGLDEKDYMKTELRSPAQMEEVLRDKLGLSRAGAPMVIESVVWKPEGKPTLVPLTDKRPPLDRKYSGAYDDEDDDDEV</sequence>
<evidence type="ECO:0000313" key="2">
    <source>
        <dbReference type="EMBL" id="ASW27243.1"/>
    </source>
</evidence>
<evidence type="ECO:0000256" key="1">
    <source>
        <dbReference type="SAM" id="MobiDB-lite"/>
    </source>
</evidence>
<proteinExistence type="predicted"/>
<feature type="region of interest" description="Disordered" evidence="1">
    <location>
        <begin position="419"/>
        <end position="449"/>
    </location>
</feature>
<organism evidence="2 3">
    <name type="scientific">Klebsiella phage KPN N137</name>
    <dbReference type="NCBI Taxonomy" id="2024238"/>
    <lineage>
        <taxon>Viruses</taxon>
        <taxon>Duplodnaviria</taxon>
        <taxon>Heunggongvirae</taxon>
        <taxon>Uroviricota</taxon>
        <taxon>Caudoviricetes</taxon>
        <taxon>Casjensviridae</taxon>
        <taxon>Yonseivirus</taxon>
        <taxon>Yonseivirus N137</taxon>
    </lineage>
</organism>
<dbReference type="Proteomes" id="UP000224019">
    <property type="component" value="Segment"/>
</dbReference>
<evidence type="ECO:0000313" key="3">
    <source>
        <dbReference type="Proteomes" id="UP000224019"/>
    </source>
</evidence>
<reference evidence="2 3" key="1">
    <citation type="submission" date="2017-06" db="EMBL/GenBank/DDBJ databases">
        <title>Complete Genome Sequence of the Klebsiella phage YMC15/11/N137_KPN_BP.</title>
        <authorList>
            <person name="Jeon J."/>
            <person name="Yong D."/>
            <person name="Lee K."/>
        </authorList>
    </citation>
    <scope>NUCLEOTIDE SEQUENCE [LARGE SCALE GENOMIC DNA]</scope>
</reference>
<dbReference type="Pfam" id="PF10926">
    <property type="entry name" value="DUF2800"/>
    <property type="match status" value="1"/>
</dbReference>
<dbReference type="InterPro" id="IPR021229">
    <property type="entry name" value="DUF2800"/>
</dbReference>
<accession>A0A286MML7</accession>
<name>A0A286MML7_9CAUD</name>
<feature type="compositionally biased region" description="Acidic residues" evidence="1">
    <location>
        <begin position="440"/>
        <end position="449"/>
    </location>
</feature>
<gene>
    <name evidence="2" type="ORF">KPNN137_15</name>
</gene>
<protein>
    <submittedName>
        <fullName evidence="2">Cas4-like protein</fullName>
    </submittedName>
</protein>
<keyword evidence="3" id="KW-1185">Reference proteome</keyword>